<dbReference type="EMBL" id="MU970042">
    <property type="protein sequence ID" value="KAK9325181.1"/>
    <property type="molecule type" value="Genomic_DNA"/>
</dbReference>
<sequence>MTLSNGIRKADALASESESTPMKIFDSRNSCSNSISAQDDVDILYEISLLLDTGVDKDTISLCLKLCDNGVNPEALANTIRDLQDRAISQGNIKAA</sequence>
<accession>A0ACC3TW69</accession>
<gene>
    <name evidence="1" type="ORF">V1517DRAFT_285555</name>
</gene>
<evidence type="ECO:0000313" key="1">
    <source>
        <dbReference type="EMBL" id="KAK9325181.1"/>
    </source>
</evidence>
<dbReference type="Proteomes" id="UP001489719">
    <property type="component" value="Unassembled WGS sequence"/>
</dbReference>
<comment type="caution">
    <text evidence="1">The sequence shown here is derived from an EMBL/GenBank/DDBJ whole genome shotgun (WGS) entry which is preliminary data.</text>
</comment>
<protein>
    <submittedName>
        <fullName evidence="1">Mitotic-spindle organizing gamma-tubulin ring associated-domain-containing protein</fullName>
    </submittedName>
</protein>
<reference evidence="2" key="1">
    <citation type="journal article" date="2024" name="Front. Bioeng. Biotechnol.">
        <title>Genome-scale model development and genomic sequencing of the oleaginous clade Lipomyces.</title>
        <authorList>
            <person name="Czajka J.J."/>
            <person name="Han Y."/>
            <person name="Kim J."/>
            <person name="Mondo S.J."/>
            <person name="Hofstad B.A."/>
            <person name="Robles A."/>
            <person name="Haridas S."/>
            <person name="Riley R."/>
            <person name="LaButti K."/>
            <person name="Pangilinan J."/>
            <person name="Andreopoulos W."/>
            <person name="Lipzen A."/>
            <person name="Yan J."/>
            <person name="Wang M."/>
            <person name="Ng V."/>
            <person name="Grigoriev I.V."/>
            <person name="Spatafora J.W."/>
            <person name="Magnuson J.K."/>
            <person name="Baker S.E."/>
            <person name="Pomraning K.R."/>
        </authorList>
    </citation>
    <scope>NUCLEOTIDE SEQUENCE [LARGE SCALE GENOMIC DNA]</scope>
    <source>
        <strain evidence="2">CBS 10300</strain>
    </source>
</reference>
<evidence type="ECO:0000313" key="2">
    <source>
        <dbReference type="Proteomes" id="UP001489719"/>
    </source>
</evidence>
<keyword evidence="2" id="KW-1185">Reference proteome</keyword>
<name>A0ACC3TW69_9ASCO</name>
<proteinExistence type="predicted"/>
<organism evidence="1 2">
    <name type="scientific">Lipomyces orientalis</name>
    <dbReference type="NCBI Taxonomy" id="1233043"/>
    <lineage>
        <taxon>Eukaryota</taxon>
        <taxon>Fungi</taxon>
        <taxon>Dikarya</taxon>
        <taxon>Ascomycota</taxon>
        <taxon>Saccharomycotina</taxon>
        <taxon>Lipomycetes</taxon>
        <taxon>Lipomycetales</taxon>
        <taxon>Lipomycetaceae</taxon>
        <taxon>Lipomyces</taxon>
    </lineage>
</organism>